<dbReference type="NCBIfam" id="TIGR01182">
    <property type="entry name" value="eda"/>
    <property type="match status" value="1"/>
</dbReference>
<comment type="pathway">
    <text evidence="1">Carbohydrate acid metabolism.</text>
</comment>
<dbReference type="AlphaFoldDB" id="A0A841C3I4"/>
<sequence>MSADGGLGRVIAIIRLPSAEDAVRVGEIIAGAGLTAVEVTLTTPGALDAVTALRAALPASCLVGAGSVRTPQQALSARDAGAQFLVTPTLKLPVLAATALPVMCGAFSPTEIETASEAGAALVKVFPAGAMGPSYVRELLAPMPELKLAPTGGVTPDLVGAYAAAGAVAVGVGSALVSAALVASRDWPALHTRATAFATAAAAAWPDNSC</sequence>
<keyword evidence="4 6" id="KW-0456">Lyase</keyword>
<comment type="subunit">
    <text evidence="3">Homotrimer.</text>
</comment>
<evidence type="ECO:0000256" key="5">
    <source>
        <dbReference type="ARBA" id="ARBA00023277"/>
    </source>
</evidence>
<accession>A0A841C3I4</accession>
<dbReference type="Pfam" id="PF01081">
    <property type="entry name" value="Aldolase"/>
    <property type="match status" value="1"/>
</dbReference>
<dbReference type="GO" id="GO:0008675">
    <property type="term" value="F:2-dehydro-3-deoxy-phosphogluconate aldolase activity"/>
    <property type="evidence" value="ECO:0007669"/>
    <property type="project" value="UniProtKB-EC"/>
</dbReference>
<protein>
    <submittedName>
        <fullName evidence="6">2-dehydro-3-deoxyphosphogluconate aldolase/(4S)-4-hydroxy-2-oxoglutarate aldolase</fullName>
        <ecNumber evidence="6">4.1.2.14</ecNumber>
        <ecNumber evidence="6">4.1.3.42</ecNumber>
    </submittedName>
</protein>
<evidence type="ECO:0000256" key="4">
    <source>
        <dbReference type="ARBA" id="ARBA00023239"/>
    </source>
</evidence>
<dbReference type="EC" id="4.1.3.42" evidence="6"/>
<dbReference type="SUPFAM" id="SSF51569">
    <property type="entry name" value="Aldolase"/>
    <property type="match status" value="1"/>
</dbReference>
<evidence type="ECO:0000313" key="6">
    <source>
        <dbReference type="EMBL" id="MBB5874476.1"/>
    </source>
</evidence>
<organism evidence="6 7">
    <name type="scientific">Allocatelliglobosispora scoriae</name>
    <dbReference type="NCBI Taxonomy" id="643052"/>
    <lineage>
        <taxon>Bacteria</taxon>
        <taxon>Bacillati</taxon>
        <taxon>Actinomycetota</taxon>
        <taxon>Actinomycetes</taxon>
        <taxon>Micromonosporales</taxon>
        <taxon>Micromonosporaceae</taxon>
        <taxon>Allocatelliglobosispora</taxon>
    </lineage>
</organism>
<evidence type="ECO:0000313" key="7">
    <source>
        <dbReference type="Proteomes" id="UP000587527"/>
    </source>
</evidence>
<dbReference type="Proteomes" id="UP000587527">
    <property type="component" value="Unassembled WGS sequence"/>
</dbReference>
<evidence type="ECO:0000256" key="2">
    <source>
        <dbReference type="ARBA" id="ARBA00006906"/>
    </source>
</evidence>
<dbReference type="GO" id="GO:0106009">
    <property type="term" value="F:(4S)-4-hydroxy-2-oxoglutarate aldolase activity"/>
    <property type="evidence" value="ECO:0007669"/>
    <property type="project" value="UniProtKB-EC"/>
</dbReference>
<comment type="similarity">
    <text evidence="2">Belongs to the KHG/KDPG aldolase family.</text>
</comment>
<dbReference type="Gene3D" id="3.20.20.70">
    <property type="entry name" value="Aldolase class I"/>
    <property type="match status" value="1"/>
</dbReference>
<dbReference type="CDD" id="cd00452">
    <property type="entry name" value="KDPG_aldolase"/>
    <property type="match status" value="1"/>
</dbReference>
<name>A0A841C3I4_9ACTN</name>
<reference evidence="6 7" key="1">
    <citation type="submission" date="2020-08" db="EMBL/GenBank/DDBJ databases">
        <title>Sequencing the genomes of 1000 actinobacteria strains.</title>
        <authorList>
            <person name="Klenk H.-P."/>
        </authorList>
    </citation>
    <scope>NUCLEOTIDE SEQUENCE [LARGE SCALE GENOMIC DNA]</scope>
    <source>
        <strain evidence="6 7">DSM 45362</strain>
    </source>
</reference>
<proteinExistence type="inferred from homology"/>
<keyword evidence="5" id="KW-0119">Carbohydrate metabolism</keyword>
<keyword evidence="7" id="KW-1185">Reference proteome</keyword>
<evidence type="ECO:0000256" key="3">
    <source>
        <dbReference type="ARBA" id="ARBA00011233"/>
    </source>
</evidence>
<dbReference type="PANTHER" id="PTHR30246:SF1">
    <property type="entry name" value="2-DEHYDRO-3-DEOXY-6-PHOSPHOGALACTONATE ALDOLASE-RELATED"/>
    <property type="match status" value="1"/>
</dbReference>
<dbReference type="EC" id="4.1.2.14" evidence="6"/>
<gene>
    <name evidence="6" type="ORF">F4553_007910</name>
</gene>
<dbReference type="RefSeq" id="WP_184846631.1">
    <property type="nucleotide sequence ID" value="NZ_JACHMN010000003.1"/>
</dbReference>
<evidence type="ECO:0000256" key="1">
    <source>
        <dbReference type="ARBA" id="ARBA00004761"/>
    </source>
</evidence>
<dbReference type="InterPro" id="IPR000887">
    <property type="entry name" value="Aldlse_KDPG_KHG"/>
</dbReference>
<dbReference type="EMBL" id="JACHMN010000003">
    <property type="protein sequence ID" value="MBB5874476.1"/>
    <property type="molecule type" value="Genomic_DNA"/>
</dbReference>
<comment type="caution">
    <text evidence="6">The sequence shown here is derived from an EMBL/GenBank/DDBJ whole genome shotgun (WGS) entry which is preliminary data.</text>
</comment>
<dbReference type="InterPro" id="IPR013785">
    <property type="entry name" value="Aldolase_TIM"/>
</dbReference>
<dbReference type="PANTHER" id="PTHR30246">
    <property type="entry name" value="2-KETO-3-DEOXY-6-PHOSPHOGLUCONATE ALDOLASE"/>
    <property type="match status" value="1"/>
</dbReference>